<gene>
    <name evidence="4" type="ORF">OVA965_LOCUS21711</name>
    <name evidence="5" type="ORF">TMI583_LOCUS22416</name>
</gene>
<dbReference type="Proteomes" id="UP000677228">
    <property type="component" value="Unassembled WGS sequence"/>
</dbReference>
<dbReference type="InterPro" id="IPR011990">
    <property type="entry name" value="TPR-like_helical_dom_sf"/>
</dbReference>
<dbReference type="GO" id="GO:0000502">
    <property type="term" value="C:proteasome complex"/>
    <property type="evidence" value="ECO:0007669"/>
    <property type="project" value="UniProtKB-KW"/>
</dbReference>
<evidence type="ECO:0000256" key="1">
    <source>
        <dbReference type="ARBA" id="ARBA00007454"/>
    </source>
</evidence>
<organism evidence="4 6">
    <name type="scientific">Didymodactylos carnosus</name>
    <dbReference type="NCBI Taxonomy" id="1234261"/>
    <lineage>
        <taxon>Eukaryota</taxon>
        <taxon>Metazoa</taxon>
        <taxon>Spiralia</taxon>
        <taxon>Gnathifera</taxon>
        <taxon>Rotifera</taxon>
        <taxon>Eurotatoria</taxon>
        <taxon>Bdelloidea</taxon>
        <taxon>Philodinida</taxon>
        <taxon>Philodinidae</taxon>
        <taxon>Didymodactylos</taxon>
    </lineage>
</organism>
<feature type="non-terminal residue" evidence="4">
    <location>
        <position position="566"/>
    </location>
</feature>
<keyword evidence="2" id="KW-0647">Proteasome</keyword>
<evidence type="ECO:0000313" key="4">
    <source>
        <dbReference type="EMBL" id="CAF1153178.1"/>
    </source>
</evidence>
<dbReference type="SUPFAM" id="SSF46785">
    <property type="entry name" value="Winged helix' DNA-binding domain"/>
    <property type="match status" value="1"/>
</dbReference>
<dbReference type="PROSITE" id="PS50250">
    <property type="entry name" value="PCI"/>
    <property type="match status" value="1"/>
</dbReference>
<proteinExistence type="inferred from homology"/>
<name>A0A8S2E8B1_9BILA</name>
<comment type="similarity">
    <text evidence="1">Belongs to the proteasome subunit S9 family.</text>
</comment>
<dbReference type="SUPFAM" id="SSF48452">
    <property type="entry name" value="TPR-like"/>
    <property type="match status" value="1"/>
</dbReference>
<reference evidence="4" key="1">
    <citation type="submission" date="2021-02" db="EMBL/GenBank/DDBJ databases">
        <authorList>
            <person name="Nowell W R."/>
        </authorList>
    </citation>
    <scope>NUCLEOTIDE SEQUENCE</scope>
</reference>
<evidence type="ECO:0000256" key="2">
    <source>
        <dbReference type="ARBA" id="ARBA00022942"/>
    </source>
</evidence>
<accession>A0A8S2E8B1</accession>
<dbReference type="PANTHER" id="PTHR10678">
    <property type="entry name" value="26S PROTEASOME NON-ATPASE REGULATORY SUBUNIT 11/COP9 SIGNALOSOME COMPLEX SUBUNIT 2"/>
    <property type="match status" value="1"/>
</dbReference>
<comment type="caution">
    <text evidence="4">The sequence shown here is derived from an EMBL/GenBank/DDBJ whole genome shotgun (WGS) entry which is preliminary data.</text>
</comment>
<dbReference type="SMART" id="SM00088">
    <property type="entry name" value="PINT"/>
    <property type="match status" value="1"/>
</dbReference>
<dbReference type="Proteomes" id="UP000682733">
    <property type="component" value="Unassembled WGS sequence"/>
</dbReference>
<dbReference type="InterPro" id="IPR050871">
    <property type="entry name" value="26S_Proteasome/COP9_Components"/>
</dbReference>
<dbReference type="Pfam" id="PF18055">
    <property type="entry name" value="RPN6_N"/>
    <property type="match status" value="1"/>
</dbReference>
<dbReference type="AlphaFoldDB" id="A0A8S2E8B1"/>
<feature type="domain" description="PCI" evidence="3">
    <location>
        <begin position="223"/>
        <end position="391"/>
    </location>
</feature>
<dbReference type="InterPro" id="IPR036390">
    <property type="entry name" value="WH_DNA-bd_sf"/>
</dbReference>
<evidence type="ECO:0000259" key="3">
    <source>
        <dbReference type="PROSITE" id="PS50250"/>
    </source>
</evidence>
<evidence type="ECO:0000313" key="6">
    <source>
        <dbReference type="Proteomes" id="UP000677228"/>
    </source>
</evidence>
<dbReference type="SMART" id="SM00753">
    <property type="entry name" value="PAM"/>
    <property type="match status" value="1"/>
</dbReference>
<dbReference type="EMBL" id="CAJOBA010032088">
    <property type="protein sequence ID" value="CAF3962264.1"/>
    <property type="molecule type" value="Genomic_DNA"/>
</dbReference>
<protein>
    <recommendedName>
        <fullName evidence="3">PCI domain-containing protein</fullName>
    </recommendedName>
</protein>
<dbReference type="Pfam" id="PF01399">
    <property type="entry name" value="PCI"/>
    <property type="match status" value="1"/>
</dbReference>
<dbReference type="Gene3D" id="1.25.40.570">
    <property type="match status" value="1"/>
</dbReference>
<evidence type="ECO:0000313" key="5">
    <source>
        <dbReference type="EMBL" id="CAF3962264.1"/>
    </source>
</evidence>
<dbReference type="EMBL" id="CAJNOK010011983">
    <property type="protein sequence ID" value="CAF1153178.1"/>
    <property type="molecule type" value="Genomic_DNA"/>
</dbReference>
<dbReference type="InterPro" id="IPR000717">
    <property type="entry name" value="PCI_dom"/>
</dbReference>
<dbReference type="InterPro" id="IPR040773">
    <property type="entry name" value="Rpn6_N"/>
</dbReference>
<sequence length="566" mass="63991">LRLSVMKLTTNELQNTNRATSDDTPKRSEQIELEEAEAALATKDYKVARNILQKLVQIETISDDEDSIRIKETTILALGKLFKEIKDAKAELIKTTRPFLGHVSKAKAAKLVRTLVDLFLDMEAGTGQESRLVALYYETKRYNEALQLGSQLLKELKKLDDKQLLVEVQLLESKTYFALSNTPKARAALTSARTTANGIYTPPKLQSSLDLQSGILHAAEDKDFKTAFSYFYEAFEGYDQIDSNKAVIALKYMLLSKVMMNLSDDVNALMSVKLALKYTGRDVESIKAVAQASKKRSLADFQQALKDYKDELIDDPMVRSHLDTLYDNLLEQNLCRLIEPYSNVQIGHIAQLINLPQDVVEKKLSQMILDKKFSGILDQGSDVLIIFDEPPSDTQYQDALVIVQNMSKSSLVLAGGITSEKDRKEPIQLTIQRLIDALHSENIDVPHNLLYREKTGHDGAGSMSIYRPLLLIAEKENHELLHFVNEQFEYREKSLKEIGLTFQYKNETYNVKIEIEASMKDMKVDESGLGVAECLMCSTKQEDWKDTKKISDPDLFDINRTAKKGP</sequence>